<organism evidence="1">
    <name type="scientific">Siphoviridae sp. ctoMB99</name>
    <dbReference type="NCBI Taxonomy" id="2826459"/>
    <lineage>
        <taxon>Viruses</taxon>
        <taxon>Duplodnaviria</taxon>
        <taxon>Heunggongvirae</taxon>
        <taxon>Uroviricota</taxon>
        <taxon>Caudoviricetes</taxon>
    </lineage>
</organism>
<dbReference type="EMBL" id="BK015023">
    <property type="protein sequence ID" value="DAD87643.1"/>
    <property type="molecule type" value="Genomic_DNA"/>
</dbReference>
<protein>
    <submittedName>
        <fullName evidence="1">Uncharacterized protein</fullName>
    </submittedName>
</protein>
<proteinExistence type="predicted"/>
<name>A0A8S5N0I9_9CAUD</name>
<sequence>MRASRVGFFILFFIVMGGKRNVYEIPANMMRLIRQYKPVETEGLTLWPVKVKERDGFTYARPSIEFVQQTLPVKYMSLPLLTAYYQMDLQNALMGEAPTGLFTRALLFLALSLKVGEGLEVDERVRLMSPIVSPDDPFNLKAIRFTADEEEQKEITPIQFQRLRPILAEQNGIRLYSENANPELIEAENDLAAANNADIDVNFEDMISTVATLTGESEEDIDEWPILKLDRRRDAINRVLYFLVTGIGTASGAKYEGGTPYPSPFFNRKRTDSSAVMSIEKFAGGKGLEAVTSSGRLNL</sequence>
<accession>A0A8S5N0I9</accession>
<evidence type="ECO:0000313" key="1">
    <source>
        <dbReference type="EMBL" id="DAD87643.1"/>
    </source>
</evidence>
<reference evidence="1" key="1">
    <citation type="journal article" date="2021" name="Proc. Natl. Acad. Sci. U.S.A.">
        <title>A Catalog of Tens of Thousands of Viruses from Human Metagenomes Reveals Hidden Associations with Chronic Diseases.</title>
        <authorList>
            <person name="Tisza M.J."/>
            <person name="Buck C.B."/>
        </authorList>
    </citation>
    <scope>NUCLEOTIDE SEQUENCE</scope>
    <source>
        <strain evidence="1">CtoMB99</strain>
    </source>
</reference>